<dbReference type="PANTHER" id="PTHR30373">
    <property type="entry name" value="UPF0603 PROTEIN YGCG"/>
    <property type="match status" value="1"/>
</dbReference>
<feature type="signal peptide" evidence="3">
    <location>
        <begin position="1"/>
        <end position="21"/>
    </location>
</feature>
<comment type="caution">
    <text evidence="5">The sequence shown here is derived from an EMBL/GenBank/DDBJ whole genome shotgun (WGS) entry which is preliminary data.</text>
</comment>
<evidence type="ECO:0000256" key="2">
    <source>
        <dbReference type="SAM" id="Phobius"/>
    </source>
</evidence>
<feature type="transmembrane region" description="Helical" evidence="2">
    <location>
        <begin position="248"/>
        <end position="274"/>
    </location>
</feature>
<name>A0AAI9MXN6_PROST</name>
<evidence type="ECO:0000256" key="1">
    <source>
        <dbReference type="SAM" id="MobiDB-lite"/>
    </source>
</evidence>
<feature type="region of interest" description="Disordered" evidence="1">
    <location>
        <begin position="330"/>
        <end position="368"/>
    </location>
</feature>
<feature type="compositionally biased region" description="Low complexity" evidence="1">
    <location>
        <begin position="330"/>
        <end position="346"/>
    </location>
</feature>
<feature type="domain" description="TPM" evidence="4">
    <location>
        <begin position="35"/>
        <end position="160"/>
    </location>
</feature>
<protein>
    <submittedName>
        <fullName evidence="5">TPM domain-containing protein</fullName>
    </submittedName>
</protein>
<dbReference type="Gene3D" id="3.10.310.50">
    <property type="match status" value="1"/>
</dbReference>
<dbReference type="AlphaFoldDB" id="A0AAI9MXN6"/>
<keyword evidence="2" id="KW-1133">Transmembrane helix</keyword>
<feature type="compositionally biased region" description="Gly residues" evidence="1">
    <location>
        <begin position="352"/>
        <end position="368"/>
    </location>
</feature>
<evidence type="ECO:0000259" key="4">
    <source>
        <dbReference type="Pfam" id="PF04536"/>
    </source>
</evidence>
<gene>
    <name evidence="5" type="ORF">JRA39_002634</name>
</gene>
<accession>A0AAI9MXN6</accession>
<dbReference type="EMBL" id="AAZDVE040000020">
    <property type="protein sequence ID" value="EMP9433561.1"/>
    <property type="molecule type" value="Genomic_DNA"/>
</dbReference>
<keyword evidence="2" id="KW-0472">Membrane</keyword>
<keyword evidence="2" id="KW-0812">Transmembrane</keyword>
<feature type="transmembrane region" description="Helical" evidence="2">
    <location>
        <begin position="188"/>
        <end position="206"/>
    </location>
</feature>
<dbReference type="InterPro" id="IPR007621">
    <property type="entry name" value="TPM_dom"/>
</dbReference>
<evidence type="ECO:0000313" key="5">
    <source>
        <dbReference type="EMBL" id="EMP9433561.1"/>
    </source>
</evidence>
<feature type="chain" id="PRO_5042569256" evidence="3">
    <location>
        <begin position="22"/>
        <end position="368"/>
    </location>
</feature>
<dbReference type="PANTHER" id="PTHR30373:SF2">
    <property type="entry name" value="UPF0603 PROTEIN YGCG"/>
    <property type="match status" value="1"/>
</dbReference>
<reference evidence="5" key="1">
    <citation type="submission" date="2024-02" db="EMBL/GenBank/DDBJ databases">
        <authorList>
            <consortium name="Clinical and Environmental Microbiology Branch: Whole genome sequencing antimicrobial resistance pathogens in the healthcare setting"/>
        </authorList>
    </citation>
    <scope>NUCLEOTIDE SEQUENCE</scope>
    <source>
        <strain evidence="5">2020GO-00142</strain>
    </source>
</reference>
<organism evidence="5">
    <name type="scientific">Providencia stuartii</name>
    <dbReference type="NCBI Taxonomy" id="588"/>
    <lineage>
        <taxon>Bacteria</taxon>
        <taxon>Pseudomonadati</taxon>
        <taxon>Pseudomonadota</taxon>
        <taxon>Gammaproteobacteria</taxon>
        <taxon>Enterobacterales</taxon>
        <taxon>Morganellaceae</taxon>
        <taxon>Providencia</taxon>
    </lineage>
</organism>
<proteinExistence type="predicted"/>
<keyword evidence="3" id="KW-0732">Signal</keyword>
<dbReference type="Pfam" id="PF04536">
    <property type="entry name" value="TPM_phosphatase"/>
    <property type="match status" value="1"/>
</dbReference>
<sequence>MKYRHVIWLLLFCVLSSGTWATQHIPLPALGSDRVLDHAGLLSESQYQTLNNQLLNFEKQRGDGTQFVVYIVPTTAPETIEQFSLRAFNRWGLGKKGKNNGILLVVSLDDRNVRFEVGYGYEGVMTDALSGRIIRQSIIPNFKHEHYYTGIQNSVSRVINAINEAVGYQMGGSYGGFVLPKSIENYKLFYFISFITAYFTALFYGTKQRRLYIEKKIYRIAYADKSKRARANQQLQLAKLKKYHQYKYYFPSLFSTLLITTLYYLALMLLTTLLEGRFDLILLLLMALFCVVGSMFATPIILVVIHTILPAYRQQQQEWNDICRPYYSSSFSSSDFSSSSSSSSSSSDHDSGGGGGGSSGGGGASGHW</sequence>
<feature type="transmembrane region" description="Helical" evidence="2">
    <location>
        <begin position="280"/>
        <end position="305"/>
    </location>
</feature>
<evidence type="ECO:0000256" key="3">
    <source>
        <dbReference type="SAM" id="SignalP"/>
    </source>
</evidence>